<feature type="compositionally biased region" description="Polar residues" evidence="1">
    <location>
        <begin position="185"/>
        <end position="195"/>
    </location>
</feature>
<feature type="compositionally biased region" description="Polar residues" evidence="1">
    <location>
        <begin position="58"/>
        <end position="70"/>
    </location>
</feature>
<sequence length="658" mass="70974">MSSIVRSHRPPPLDRQVPPSAQSGLPGAWLSTWSLSEMTPVNTEFCEDVRDDLALRKTMTSDSSEGTISLGSGAAETGYRSSRVSIVHSDGESTCSADYYSMGSDVDMDDTITPDIRPTNETQEVSLIGLKAVDVSDTSSVLSPPELEESSPALSGSGSFEARSFSTHRTTPEEYASSEGEGSRSKSALASQLKSFGTPIPGSPTALSRPARVTRVFLRPPSQIDLASPRTSVVSTSTSHTDYSGNISSSASAAYGDDESDHRSEISKDGENDDDFEFQLGHDDIGHSRVGTPSHVAVSVPPGQSHSLRKPSLGHAVTATPAPRRMDSELDFRSLGQPDGSDPWTLGLDPTLGSITELDSTTAASSRSSTLSFPVTADSDGHHSVFDEEREHIQPPLMGSQSQTSLEDSPVAASHADEDETVQVRRTLNYPSTLILEARPSTSSVARPPSTVVQKKSVAQKTKKIYQKVKRFFSPKPTRPISSKGITNNPYQPTNNVDFPAIPDSPATTDEIPPTAAAPHQWTVYRRTLFSRSRKVSTTHSLAQSFTPGDFTTQPRYFPRSASVVPDERYTYEYHARPKTLEEIKKDTKRGRRISLPVGLFSGPPSPRLTPSVNGSAIGVGRSNLGALPSISSSLHVPQQRWPQHPPAFASRSSSRME</sequence>
<gene>
    <name evidence="2" type="ORF">CPB83DRAFT_848125</name>
</gene>
<feature type="compositionally biased region" description="Low complexity" evidence="1">
    <location>
        <begin position="140"/>
        <end position="159"/>
    </location>
</feature>
<evidence type="ECO:0000313" key="3">
    <source>
        <dbReference type="Proteomes" id="UP000807306"/>
    </source>
</evidence>
<dbReference type="EMBL" id="MU157833">
    <property type="protein sequence ID" value="KAF9531973.1"/>
    <property type="molecule type" value="Genomic_DNA"/>
</dbReference>
<dbReference type="Proteomes" id="UP000807306">
    <property type="component" value="Unassembled WGS sequence"/>
</dbReference>
<dbReference type="AlphaFoldDB" id="A0A9P6EN92"/>
<evidence type="ECO:0000256" key="1">
    <source>
        <dbReference type="SAM" id="MobiDB-lite"/>
    </source>
</evidence>
<dbReference type="OrthoDB" id="3049164at2759"/>
<feature type="compositionally biased region" description="Basic and acidic residues" evidence="1">
    <location>
        <begin position="260"/>
        <end position="270"/>
    </location>
</feature>
<feature type="region of interest" description="Disordered" evidence="1">
    <location>
        <begin position="1"/>
        <end position="24"/>
    </location>
</feature>
<feature type="region of interest" description="Disordered" evidence="1">
    <location>
        <begin position="140"/>
        <end position="212"/>
    </location>
</feature>
<feature type="region of interest" description="Disordered" evidence="1">
    <location>
        <begin position="359"/>
        <end position="382"/>
    </location>
</feature>
<feature type="compositionally biased region" description="Low complexity" evidence="1">
    <location>
        <begin position="231"/>
        <end position="241"/>
    </location>
</feature>
<evidence type="ECO:0000313" key="2">
    <source>
        <dbReference type="EMBL" id="KAF9531973.1"/>
    </source>
</evidence>
<accession>A0A9P6EN92</accession>
<feature type="region of interest" description="Disordered" evidence="1">
    <location>
        <begin position="57"/>
        <end position="79"/>
    </location>
</feature>
<feature type="compositionally biased region" description="Polar residues" evidence="1">
    <location>
        <begin position="242"/>
        <end position="252"/>
    </location>
</feature>
<keyword evidence="3" id="KW-1185">Reference proteome</keyword>
<feature type="region of interest" description="Disordered" evidence="1">
    <location>
        <begin position="629"/>
        <end position="658"/>
    </location>
</feature>
<name>A0A9P6EN92_9AGAR</name>
<feature type="region of interest" description="Disordered" evidence="1">
    <location>
        <begin position="296"/>
        <end position="326"/>
    </location>
</feature>
<protein>
    <submittedName>
        <fullName evidence="2">Uncharacterized protein</fullName>
    </submittedName>
</protein>
<proteinExistence type="predicted"/>
<feature type="region of interest" description="Disordered" evidence="1">
    <location>
        <begin position="227"/>
        <end position="276"/>
    </location>
</feature>
<reference evidence="2" key="1">
    <citation type="submission" date="2020-11" db="EMBL/GenBank/DDBJ databases">
        <authorList>
            <consortium name="DOE Joint Genome Institute"/>
            <person name="Ahrendt S."/>
            <person name="Riley R."/>
            <person name="Andreopoulos W."/>
            <person name="Labutti K."/>
            <person name="Pangilinan J."/>
            <person name="Ruiz-Duenas F.J."/>
            <person name="Barrasa J.M."/>
            <person name="Sanchez-Garcia M."/>
            <person name="Camarero S."/>
            <person name="Miyauchi S."/>
            <person name="Serrano A."/>
            <person name="Linde D."/>
            <person name="Babiker R."/>
            <person name="Drula E."/>
            <person name="Ayuso-Fernandez I."/>
            <person name="Pacheco R."/>
            <person name="Padilla G."/>
            <person name="Ferreira P."/>
            <person name="Barriuso J."/>
            <person name="Kellner H."/>
            <person name="Castanera R."/>
            <person name="Alfaro M."/>
            <person name="Ramirez L."/>
            <person name="Pisabarro A.G."/>
            <person name="Kuo A."/>
            <person name="Tritt A."/>
            <person name="Lipzen A."/>
            <person name="He G."/>
            <person name="Yan M."/>
            <person name="Ng V."/>
            <person name="Cullen D."/>
            <person name="Martin F."/>
            <person name="Rosso M.-N."/>
            <person name="Henrissat B."/>
            <person name="Hibbett D."/>
            <person name="Martinez A.T."/>
            <person name="Grigoriev I.V."/>
        </authorList>
    </citation>
    <scope>NUCLEOTIDE SEQUENCE</scope>
    <source>
        <strain evidence="2">CBS 506.95</strain>
    </source>
</reference>
<organism evidence="2 3">
    <name type="scientific">Crepidotus variabilis</name>
    <dbReference type="NCBI Taxonomy" id="179855"/>
    <lineage>
        <taxon>Eukaryota</taxon>
        <taxon>Fungi</taxon>
        <taxon>Dikarya</taxon>
        <taxon>Basidiomycota</taxon>
        <taxon>Agaricomycotina</taxon>
        <taxon>Agaricomycetes</taxon>
        <taxon>Agaricomycetidae</taxon>
        <taxon>Agaricales</taxon>
        <taxon>Agaricineae</taxon>
        <taxon>Crepidotaceae</taxon>
        <taxon>Crepidotus</taxon>
    </lineage>
</organism>
<comment type="caution">
    <text evidence="2">The sequence shown here is derived from an EMBL/GenBank/DDBJ whole genome shotgun (WGS) entry which is preliminary data.</text>
</comment>
<feature type="region of interest" description="Disordered" evidence="1">
    <location>
        <begin position="395"/>
        <end position="425"/>
    </location>
</feature>
<feature type="region of interest" description="Disordered" evidence="1">
    <location>
        <begin position="596"/>
        <end position="615"/>
    </location>
</feature>
<feature type="compositionally biased region" description="Low complexity" evidence="1">
    <location>
        <begin position="360"/>
        <end position="372"/>
    </location>
</feature>